<evidence type="ECO:0000313" key="3">
    <source>
        <dbReference type="Proteomes" id="UP000054241"/>
    </source>
</evidence>
<feature type="region of interest" description="Disordered" evidence="1">
    <location>
        <begin position="289"/>
        <end position="311"/>
    </location>
</feature>
<gene>
    <name evidence="2" type="ORF">AQI88_38695</name>
</gene>
<evidence type="ECO:0000256" key="1">
    <source>
        <dbReference type="SAM" id="MobiDB-lite"/>
    </source>
</evidence>
<dbReference type="AlphaFoldDB" id="A0A101NDB0"/>
<comment type="caution">
    <text evidence="2">The sequence shown here is derived from an EMBL/GenBank/DDBJ whole genome shotgun (WGS) entry which is preliminary data.</text>
</comment>
<dbReference type="EMBL" id="LMWL01000084">
    <property type="protein sequence ID" value="KUM91108.1"/>
    <property type="molecule type" value="Genomic_DNA"/>
</dbReference>
<protein>
    <recommendedName>
        <fullName evidence="4">Right handed beta helix domain-containing protein</fullName>
    </recommendedName>
</protein>
<proteinExistence type="predicted"/>
<dbReference type="Proteomes" id="UP000054241">
    <property type="component" value="Unassembled WGS sequence"/>
</dbReference>
<name>A0A101NDB0_9ACTN</name>
<reference evidence="2 3" key="1">
    <citation type="submission" date="2015-10" db="EMBL/GenBank/DDBJ databases">
        <title>Draft genome sequence of Streptomyces cellostaticus DSM 40189, type strain for the species Streptomyces cellostaticus.</title>
        <authorList>
            <person name="Ruckert C."/>
            <person name="Winkler A."/>
            <person name="Kalinowski J."/>
            <person name="Kampfer P."/>
            <person name="Glaeser S."/>
        </authorList>
    </citation>
    <scope>NUCLEOTIDE SEQUENCE [LARGE SCALE GENOMIC DNA]</scope>
    <source>
        <strain evidence="2 3">DSM 40189</strain>
    </source>
</reference>
<sequence length="311" mass="30864">MRVLHTTRHGRIAQRRWIRTARRTPDGGAIRRIRTAPFLAGAFVLAAGMTLFAPTTAQAAVACTETALINAINTANSAGGGTVVLTKDCTYTLTTSHGIDTDGPDGLPTITTAITLSGNNNIITRSTAGGTLPFRIAKVASTGNLTLKGNITLSNGLAGTDGGGILNDGTVTLTASTLTGNTALGKGGGLSNADISAPATGATATFTGSTVSNNTATGRGGGIYNGIRSTLTTTSSFVNGTNTGSQGGGIAAIESTATTLTSTPVSTNHATLNAGGVYRENGTMTVTTSPISGNTPNNCTGSSPAVPSCTG</sequence>
<evidence type="ECO:0008006" key="4">
    <source>
        <dbReference type="Google" id="ProtNLM"/>
    </source>
</evidence>
<dbReference type="SUPFAM" id="SSF51126">
    <property type="entry name" value="Pectin lyase-like"/>
    <property type="match status" value="1"/>
</dbReference>
<dbReference type="STRING" id="67285.AQI88_38695"/>
<keyword evidence="3" id="KW-1185">Reference proteome</keyword>
<accession>A0A101NDB0</accession>
<evidence type="ECO:0000313" key="2">
    <source>
        <dbReference type="EMBL" id="KUM91108.1"/>
    </source>
</evidence>
<dbReference type="RefSeq" id="WP_067009535.1">
    <property type="nucleotide sequence ID" value="NZ_BNDU01000002.1"/>
</dbReference>
<organism evidence="2 3">
    <name type="scientific">Streptomyces cellostaticus</name>
    <dbReference type="NCBI Taxonomy" id="67285"/>
    <lineage>
        <taxon>Bacteria</taxon>
        <taxon>Bacillati</taxon>
        <taxon>Actinomycetota</taxon>
        <taxon>Actinomycetes</taxon>
        <taxon>Kitasatosporales</taxon>
        <taxon>Streptomycetaceae</taxon>
        <taxon>Streptomyces</taxon>
    </lineage>
</organism>
<dbReference type="InterPro" id="IPR011050">
    <property type="entry name" value="Pectin_lyase_fold/virulence"/>
</dbReference>